<reference evidence="1 2" key="1">
    <citation type="submission" date="2023-05" db="EMBL/GenBank/DDBJ databases">
        <title>Complete Genome Resource of Xanthomonas oryzae pv. leersiae Strain YNJC Isolated From Plateau Japonica Rice in Southwest China.</title>
        <authorList>
            <person name="Aa X."/>
            <person name="Mei L."/>
            <person name="Liu P."/>
            <person name="Yang Y."/>
            <person name="Tang C."/>
            <person name="Zhang F."/>
            <person name="Dong C."/>
            <person name="Wang B."/>
            <person name="Chen X."/>
            <person name="Dai L."/>
        </authorList>
    </citation>
    <scope>NUCLEOTIDE SEQUENCE [LARGE SCALE GENOMIC DNA]</scope>
    <source>
        <strain evidence="1 2">YNJC</strain>
    </source>
</reference>
<dbReference type="RefSeq" id="WP_285957126.1">
    <property type="nucleotide sequence ID" value="NZ_CP127225.1"/>
</dbReference>
<name>A0AAJ6GWQ7_9XANT</name>
<organism evidence="1 2">
    <name type="scientific">Xanthomonas oryzae pv. leersiae</name>
    <dbReference type="NCBI Taxonomy" id="3112258"/>
    <lineage>
        <taxon>Bacteria</taxon>
        <taxon>Pseudomonadati</taxon>
        <taxon>Pseudomonadota</taxon>
        <taxon>Gammaproteobacteria</taxon>
        <taxon>Lysobacterales</taxon>
        <taxon>Lysobacteraceae</taxon>
        <taxon>Xanthomonas</taxon>
    </lineage>
</organism>
<dbReference type="AlphaFoldDB" id="A0AAJ6GWQ7"/>
<evidence type="ECO:0000313" key="1">
    <source>
        <dbReference type="EMBL" id="WIX07569.1"/>
    </source>
</evidence>
<proteinExistence type="predicted"/>
<dbReference type="Proteomes" id="UP001228059">
    <property type="component" value="Chromosome"/>
</dbReference>
<accession>A0AAJ6GWQ7</accession>
<sequence length="452" mass="50615">MTNFVFARRDLQKRIDRLKRVLSEDQIIEIVNRLNTPGWNRLPAMWEVVVLDAFSQAAKLKHEVPLPNGRRPDLDLSYSSQNGEVLLVIGDILAVSDKGLDEQNPVNVLFETVPEIARKHGVDPVKLGYKIEGERIGRYGDARMQLSLPKRGDLIKLIYSDVAEWLQRVRQSPEDEHIYKPVGESLNFLISYDPKASSVISNYVSYGVAASREKNPLYKALKAKKEQLDAAPELSLKLLVACDGDSTLLHDISSSMRVPGNYSALQIVDHFLSKHSGIDAVALISIEERRNFPDPTVHRKLRFDVRVKELGLPGDAISKRCALLDELLRATMKHFPTPQRAPYNAIRRCLEPGVGHSQMGAYHFSSEGCNVSKISISSRGLMGLLSGTVTQEEFINAHERPGERNITSFFSDALTQGRMIVGIEMEEMDGLDDDYFTIYLGDADAAISPFRI</sequence>
<protein>
    <submittedName>
        <fullName evidence="1">Uncharacterized protein</fullName>
    </submittedName>
</protein>
<evidence type="ECO:0000313" key="2">
    <source>
        <dbReference type="Proteomes" id="UP001228059"/>
    </source>
</evidence>
<gene>
    <name evidence="1" type="ORF">QN060_05750</name>
</gene>
<dbReference type="EMBL" id="CP127225">
    <property type="protein sequence ID" value="WIX07569.1"/>
    <property type="molecule type" value="Genomic_DNA"/>
</dbReference>